<dbReference type="InterPro" id="IPR017853">
    <property type="entry name" value="GH"/>
</dbReference>
<evidence type="ECO:0000313" key="8">
    <source>
        <dbReference type="Proteomes" id="UP000728032"/>
    </source>
</evidence>
<dbReference type="OrthoDB" id="73875at2759"/>
<dbReference type="PANTHER" id="PTHR11177">
    <property type="entry name" value="CHITINASE"/>
    <property type="match status" value="1"/>
</dbReference>
<evidence type="ECO:0000313" key="7">
    <source>
        <dbReference type="EMBL" id="CAD7644196.1"/>
    </source>
</evidence>
<gene>
    <name evidence="7" type="ORF">ONB1V03_LOCUS4535</name>
</gene>
<evidence type="ECO:0000256" key="5">
    <source>
        <dbReference type="SAM" id="MobiDB-lite"/>
    </source>
</evidence>
<dbReference type="GO" id="GO:0005576">
    <property type="term" value="C:extracellular region"/>
    <property type="evidence" value="ECO:0007669"/>
    <property type="project" value="TreeGrafter"/>
</dbReference>
<dbReference type="InterPro" id="IPR050314">
    <property type="entry name" value="Glycosyl_Hydrlase_18"/>
</dbReference>
<protein>
    <recommendedName>
        <fullName evidence="6">GH18 domain-containing protein</fullName>
    </recommendedName>
</protein>
<dbReference type="InterPro" id="IPR029070">
    <property type="entry name" value="Chitinase_insertion_sf"/>
</dbReference>
<organism evidence="7">
    <name type="scientific">Oppiella nova</name>
    <dbReference type="NCBI Taxonomy" id="334625"/>
    <lineage>
        <taxon>Eukaryota</taxon>
        <taxon>Metazoa</taxon>
        <taxon>Ecdysozoa</taxon>
        <taxon>Arthropoda</taxon>
        <taxon>Chelicerata</taxon>
        <taxon>Arachnida</taxon>
        <taxon>Acari</taxon>
        <taxon>Acariformes</taxon>
        <taxon>Sarcoptiformes</taxon>
        <taxon>Oribatida</taxon>
        <taxon>Brachypylina</taxon>
        <taxon>Oppioidea</taxon>
        <taxon>Oppiidae</taxon>
        <taxon>Oppiella</taxon>
    </lineage>
</organism>
<dbReference type="InterPro" id="IPR001223">
    <property type="entry name" value="Glyco_hydro18_cat"/>
</dbReference>
<keyword evidence="8" id="KW-1185">Reference proteome</keyword>
<dbReference type="SUPFAM" id="SSF54556">
    <property type="entry name" value="Chitinase insertion domain"/>
    <property type="match status" value="1"/>
</dbReference>
<dbReference type="SUPFAM" id="SSF51445">
    <property type="entry name" value="(Trans)glycosidases"/>
    <property type="match status" value="1"/>
</dbReference>
<dbReference type="InterPro" id="IPR001579">
    <property type="entry name" value="Glyco_hydro_18_chit_AS"/>
</dbReference>
<reference evidence="7" key="1">
    <citation type="submission" date="2020-11" db="EMBL/GenBank/DDBJ databases">
        <authorList>
            <person name="Tran Van P."/>
        </authorList>
    </citation>
    <scope>NUCLEOTIDE SEQUENCE</scope>
</reference>
<dbReference type="PROSITE" id="PS51910">
    <property type="entry name" value="GH18_2"/>
    <property type="match status" value="1"/>
</dbReference>
<dbReference type="InterPro" id="IPR011583">
    <property type="entry name" value="Chitinase_II/V-like_cat"/>
</dbReference>
<dbReference type="Pfam" id="PF00704">
    <property type="entry name" value="Glyco_hydro_18"/>
    <property type="match status" value="1"/>
</dbReference>
<feature type="compositionally biased region" description="Low complexity" evidence="5">
    <location>
        <begin position="342"/>
        <end position="356"/>
    </location>
</feature>
<dbReference type="EMBL" id="OC916415">
    <property type="protein sequence ID" value="CAD7644196.1"/>
    <property type="molecule type" value="Genomic_DNA"/>
</dbReference>
<keyword evidence="1 3" id="KW-0378">Hydrolase</keyword>
<evidence type="ECO:0000256" key="4">
    <source>
        <dbReference type="RuleBase" id="RU004453"/>
    </source>
</evidence>
<dbReference type="GO" id="GO:0005975">
    <property type="term" value="P:carbohydrate metabolic process"/>
    <property type="evidence" value="ECO:0007669"/>
    <property type="project" value="InterPro"/>
</dbReference>
<feature type="domain" description="GH18" evidence="6">
    <location>
        <begin position="1"/>
        <end position="329"/>
    </location>
</feature>
<accession>A0A7R9QHA1</accession>
<sequence length="370" mass="42198">MLTMEGYHRFILLKKLNPNLKLMISLGGWYEGSEKYSDMVSKPDVRQKFVKSVLKFLSDYKFDGLDLDWEYPANRGGDSKTDPENFLTLLKELHDAFNGKYLLTTALSPGKGTIDAALPGNNIEKLNDLIDWANIMTYDYHGGFDDYLGHNAPMYSRPEETEELEKKLNMNYREFNVNYTIHYYLEKGLHKDKMVMGMPLYGRAWSLMDGEHTHLHDLAKGMSPPGRVSNESGVLGFNEASICNLENEHKEDWKITFDYYYKAPYGYTKEIFVGYDNIDSLQCKAAFLKSMGLRGAMIWSLEFDDFRNECGFGHKYPLLTKVYDMINGKEKDVMDCPGGFEPTHPTQPTTVPTTAPTTPPTPAPTTKPTP</sequence>
<evidence type="ECO:0000259" key="6">
    <source>
        <dbReference type="PROSITE" id="PS51910"/>
    </source>
</evidence>
<feature type="region of interest" description="Disordered" evidence="5">
    <location>
        <begin position="337"/>
        <end position="370"/>
    </location>
</feature>
<dbReference type="SMART" id="SM00636">
    <property type="entry name" value="Glyco_18"/>
    <property type="match status" value="1"/>
</dbReference>
<feature type="compositionally biased region" description="Pro residues" evidence="5">
    <location>
        <begin position="357"/>
        <end position="370"/>
    </location>
</feature>
<evidence type="ECO:0000256" key="2">
    <source>
        <dbReference type="ARBA" id="ARBA00023295"/>
    </source>
</evidence>
<evidence type="ECO:0000256" key="1">
    <source>
        <dbReference type="ARBA" id="ARBA00022801"/>
    </source>
</evidence>
<name>A0A7R9QHA1_9ACAR</name>
<dbReference type="Gene3D" id="3.20.20.80">
    <property type="entry name" value="Glycosidases"/>
    <property type="match status" value="1"/>
</dbReference>
<feature type="non-terminal residue" evidence="7">
    <location>
        <position position="1"/>
    </location>
</feature>
<evidence type="ECO:0000256" key="3">
    <source>
        <dbReference type="RuleBase" id="RU000489"/>
    </source>
</evidence>
<dbReference type="Gene3D" id="3.10.50.10">
    <property type="match status" value="1"/>
</dbReference>
<keyword evidence="2 3" id="KW-0326">Glycosidase</keyword>
<dbReference type="AlphaFoldDB" id="A0A7R9QHA1"/>
<dbReference type="GO" id="GO:0006032">
    <property type="term" value="P:chitin catabolic process"/>
    <property type="evidence" value="ECO:0007669"/>
    <property type="project" value="TreeGrafter"/>
</dbReference>
<dbReference type="EMBL" id="CAJPVJ010001590">
    <property type="protein sequence ID" value="CAG2164989.1"/>
    <property type="molecule type" value="Genomic_DNA"/>
</dbReference>
<dbReference type="PROSITE" id="PS01095">
    <property type="entry name" value="GH18_1"/>
    <property type="match status" value="1"/>
</dbReference>
<dbReference type="GO" id="GO:0004568">
    <property type="term" value="F:chitinase activity"/>
    <property type="evidence" value="ECO:0007669"/>
    <property type="project" value="UniProtKB-ARBA"/>
</dbReference>
<dbReference type="PANTHER" id="PTHR11177:SF317">
    <property type="entry name" value="CHITINASE 12-RELATED"/>
    <property type="match status" value="1"/>
</dbReference>
<proteinExistence type="inferred from homology"/>
<dbReference type="Proteomes" id="UP000728032">
    <property type="component" value="Unassembled WGS sequence"/>
</dbReference>
<dbReference type="GO" id="GO:0008061">
    <property type="term" value="F:chitin binding"/>
    <property type="evidence" value="ECO:0007669"/>
    <property type="project" value="InterPro"/>
</dbReference>
<comment type="similarity">
    <text evidence="4">Belongs to the glycosyl hydrolase 18 family.</text>
</comment>